<evidence type="ECO:0000256" key="1">
    <source>
        <dbReference type="SAM" id="Phobius"/>
    </source>
</evidence>
<keyword evidence="1" id="KW-1133">Transmembrane helix</keyword>
<organism evidence="2">
    <name type="scientific">Rhizophagus irregularis (strain DAOM 181602 / DAOM 197198 / MUCL 43194)</name>
    <name type="common">Arbuscular mycorrhizal fungus</name>
    <name type="synonym">Glomus intraradices</name>
    <dbReference type="NCBI Taxonomy" id="747089"/>
    <lineage>
        <taxon>Eukaryota</taxon>
        <taxon>Fungi</taxon>
        <taxon>Fungi incertae sedis</taxon>
        <taxon>Mucoromycota</taxon>
        <taxon>Glomeromycotina</taxon>
        <taxon>Glomeromycetes</taxon>
        <taxon>Glomerales</taxon>
        <taxon>Glomeraceae</taxon>
        <taxon>Rhizophagus</taxon>
    </lineage>
</organism>
<dbReference type="HOGENOM" id="CLU_1876524_0_0_1"/>
<keyword evidence="1" id="KW-0812">Transmembrane</keyword>
<dbReference type="EMBL" id="KI286587">
    <property type="protein sequence ID" value="ESA10906.1"/>
    <property type="molecule type" value="Genomic_DNA"/>
</dbReference>
<sequence length="136" mass="16216">MSEEMTETVPHITDTKKSNMIRTINMNVLTTIGVIAHHLTIHLIILLNLRIRIRIQMIHYYIKNGYKINAKEMIIRVNYSINIINFNRQYASGILICLSFIYNNYITNIYKELLNEEGKERKLRKEKNNRHQLRLS</sequence>
<dbReference type="AlphaFoldDB" id="U9U5K3"/>
<gene>
    <name evidence="2" type="ORF">GLOINDRAFT_324081</name>
</gene>
<protein>
    <submittedName>
        <fullName evidence="2">Uncharacterized protein</fullName>
    </submittedName>
</protein>
<proteinExistence type="predicted"/>
<name>U9U5K3_RHIID</name>
<keyword evidence="1" id="KW-0472">Membrane</keyword>
<accession>U9U5K3</accession>
<evidence type="ECO:0000313" key="2">
    <source>
        <dbReference type="EMBL" id="ESA10906.1"/>
    </source>
</evidence>
<reference evidence="2" key="1">
    <citation type="submission" date="2013-07" db="EMBL/GenBank/DDBJ databases">
        <title>The genome of an arbuscular mycorrhizal fungus provides insights into the evolution of the oldest plant symbiosis.</title>
        <authorList>
            <consortium name="DOE Joint Genome Institute"/>
            <person name="Tisserant E."/>
            <person name="Malbreil M."/>
            <person name="Kuo A."/>
            <person name="Kohler A."/>
            <person name="Symeonidi A."/>
            <person name="Balestrini R."/>
            <person name="Charron P."/>
            <person name="Duensing N."/>
            <person name="Frei-dit-Frey N."/>
            <person name="Gianinazzi-Pearson V."/>
            <person name="Gilbert B."/>
            <person name="Handa Y."/>
            <person name="Hijri M."/>
            <person name="Kaul R."/>
            <person name="Kawaguchi M."/>
            <person name="Krajinski F."/>
            <person name="Lammers P."/>
            <person name="Lapierre D."/>
            <person name="Masclaux F.G."/>
            <person name="Murat C."/>
            <person name="Morin E."/>
            <person name="Ndikumana S."/>
            <person name="Pagni M."/>
            <person name="Petitpierre D."/>
            <person name="Requena N."/>
            <person name="Rosikiewicz P."/>
            <person name="Riley R."/>
            <person name="Saito K."/>
            <person name="San Clemente H."/>
            <person name="Shapiro H."/>
            <person name="van Tuinen D."/>
            <person name="Becard G."/>
            <person name="Bonfante P."/>
            <person name="Paszkowski U."/>
            <person name="Shachar-Hill Y."/>
            <person name="Young J.P."/>
            <person name="Sanders I.R."/>
            <person name="Henrissat B."/>
            <person name="Rensing S.A."/>
            <person name="Grigoriev I.V."/>
            <person name="Corradi N."/>
            <person name="Roux C."/>
            <person name="Martin F."/>
        </authorList>
    </citation>
    <scope>NUCLEOTIDE SEQUENCE</scope>
    <source>
        <strain evidence="2">DAOM 197198</strain>
    </source>
</reference>
<feature type="transmembrane region" description="Helical" evidence="1">
    <location>
        <begin position="28"/>
        <end position="49"/>
    </location>
</feature>